<accession>A0A4Z2ER80</accession>
<comment type="caution">
    <text evidence="2">The sequence shown here is derived from an EMBL/GenBank/DDBJ whole genome shotgun (WGS) entry which is preliminary data.</text>
</comment>
<dbReference type="EMBL" id="SRLO01003484">
    <property type="protein sequence ID" value="TNN31426.1"/>
    <property type="molecule type" value="Genomic_DNA"/>
</dbReference>
<name>A0A4Z2ER80_9TELE</name>
<gene>
    <name evidence="2" type="ORF">EYF80_058421</name>
</gene>
<evidence type="ECO:0000313" key="3">
    <source>
        <dbReference type="Proteomes" id="UP000314294"/>
    </source>
</evidence>
<proteinExistence type="predicted"/>
<feature type="region of interest" description="Disordered" evidence="1">
    <location>
        <begin position="108"/>
        <end position="129"/>
    </location>
</feature>
<dbReference type="Proteomes" id="UP000314294">
    <property type="component" value="Unassembled WGS sequence"/>
</dbReference>
<dbReference type="AlphaFoldDB" id="A0A4Z2ER80"/>
<evidence type="ECO:0000256" key="1">
    <source>
        <dbReference type="SAM" id="MobiDB-lite"/>
    </source>
</evidence>
<sequence length="129" mass="13989">MSWKSDSSTSTSDISSSNLPFHIRKFSMLNPNTKPSRTDLLLQQGEDVLPVLLLQVLLGVDLPQRRLIGVSLHERPATQPVSPLCVSHASACLTPLPPLAELADVLPASSRRGVSRNTRRGFPPVKESG</sequence>
<reference evidence="2 3" key="1">
    <citation type="submission" date="2019-03" db="EMBL/GenBank/DDBJ databases">
        <title>First draft genome of Liparis tanakae, snailfish: a comprehensive survey of snailfish specific genes.</title>
        <authorList>
            <person name="Kim W."/>
            <person name="Song I."/>
            <person name="Jeong J.-H."/>
            <person name="Kim D."/>
            <person name="Kim S."/>
            <person name="Ryu S."/>
            <person name="Song J.Y."/>
            <person name="Lee S.K."/>
        </authorList>
    </citation>
    <scope>NUCLEOTIDE SEQUENCE [LARGE SCALE GENOMIC DNA]</scope>
    <source>
        <tissue evidence="2">Muscle</tissue>
    </source>
</reference>
<organism evidence="2 3">
    <name type="scientific">Liparis tanakae</name>
    <name type="common">Tanaka's snailfish</name>
    <dbReference type="NCBI Taxonomy" id="230148"/>
    <lineage>
        <taxon>Eukaryota</taxon>
        <taxon>Metazoa</taxon>
        <taxon>Chordata</taxon>
        <taxon>Craniata</taxon>
        <taxon>Vertebrata</taxon>
        <taxon>Euteleostomi</taxon>
        <taxon>Actinopterygii</taxon>
        <taxon>Neopterygii</taxon>
        <taxon>Teleostei</taxon>
        <taxon>Neoteleostei</taxon>
        <taxon>Acanthomorphata</taxon>
        <taxon>Eupercaria</taxon>
        <taxon>Perciformes</taxon>
        <taxon>Cottioidei</taxon>
        <taxon>Cottales</taxon>
        <taxon>Liparidae</taxon>
        <taxon>Liparis</taxon>
    </lineage>
</organism>
<keyword evidence="3" id="KW-1185">Reference proteome</keyword>
<protein>
    <submittedName>
        <fullName evidence="2">Uncharacterized protein</fullName>
    </submittedName>
</protein>
<evidence type="ECO:0000313" key="2">
    <source>
        <dbReference type="EMBL" id="TNN31426.1"/>
    </source>
</evidence>